<evidence type="ECO:0000259" key="1">
    <source>
        <dbReference type="PROSITE" id="PS50879"/>
    </source>
</evidence>
<dbReference type="Gene3D" id="3.40.50.1240">
    <property type="entry name" value="Phosphoglycerate mutase-like"/>
    <property type="match status" value="1"/>
</dbReference>
<dbReference type="PIRSF" id="PIRSF036922">
    <property type="entry name" value="RNaseH_PGAM"/>
    <property type="match status" value="1"/>
</dbReference>
<dbReference type="SUPFAM" id="SSF53098">
    <property type="entry name" value="Ribonuclease H-like"/>
    <property type="match status" value="1"/>
</dbReference>
<dbReference type="CDD" id="cd09279">
    <property type="entry name" value="RNase_HI_like"/>
    <property type="match status" value="1"/>
</dbReference>
<dbReference type="GO" id="GO:0003676">
    <property type="term" value="F:nucleic acid binding"/>
    <property type="evidence" value="ECO:0007669"/>
    <property type="project" value="InterPro"/>
</dbReference>
<dbReference type="InterPro" id="IPR012337">
    <property type="entry name" value="RNaseH-like_sf"/>
</dbReference>
<reference evidence="2" key="1">
    <citation type="submission" date="2020-05" db="EMBL/GenBank/DDBJ databases">
        <authorList>
            <person name="Chiriac C."/>
            <person name="Salcher M."/>
            <person name="Ghai R."/>
            <person name="Kavagutti S V."/>
        </authorList>
    </citation>
    <scope>NUCLEOTIDE SEQUENCE</scope>
</reference>
<dbReference type="PANTHER" id="PTHR48100">
    <property type="entry name" value="BROAD-SPECIFICITY PHOSPHATASE YOR283W-RELATED"/>
    <property type="match status" value="1"/>
</dbReference>
<dbReference type="GO" id="GO:0016791">
    <property type="term" value="F:phosphatase activity"/>
    <property type="evidence" value="ECO:0007669"/>
    <property type="project" value="TreeGrafter"/>
</dbReference>
<dbReference type="Gene3D" id="3.30.420.10">
    <property type="entry name" value="Ribonuclease H-like superfamily/Ribonuclease H"/>
    <property type="match status" value="1"/>
</dbReference>
<dbReference type="InterPro" id="IPR014636">
    <property type="entry name" value="RNaseH/PGlycerate_mutase"/>
</dbReference>
<dbReference type="GO" id="GO:0004523">
    <property type="term" value="F:RNA-DNA hybrid ribonuclease activity"/>
    <property type="evidence" value="ECO:0007669"/>
    <property type="project" value="InterPro"/>
</dbReference>
<feature type="domain" description="RNase H type-1" evidence="1">
    <location>
        <begin position="1"/>
        <end position="141"/>
    </location>
</feature>
<dbReference type="AlphaFoldDB" id="A0A6J6P547"/>
<dbReference type="CDD" id="cd07067">
    <property type="entry name" value="HP_PGM_like"/>
    <property type="match status" value="1"/>
</dbReference>
<dbReference type="Pfam" id="PF13456">
    <property type="entry name" value="RVT_3"/>
    <property type="match status" value="1"/>
</dbReference>
<proteinExistence type="predicted"/>
<gene>
    <name evidence="2" type="ORF">UFOPK2370_01111</name>
</gene>
<accession>A0A6J6P547</accession>
<dbReference type="NCBIfam" id="NF005567">
    <property type="entry name" value="PRK07238.1"/>
    <property type="match status" value="1"/>
</dbReference>
<name>A0A6J6P547_9ZZZZ</name>
<evidence type="ECO:0000313" key="2">
    <source>
        <dbReference type="EMBL" id="CAB4693492.1"/>
    </source>
</evidence>
<dbReference type="InterPro" id="IPR013078">
    <property type="entry name" value="His_Pase_superF_clade-1"/>
</dbReference>
<dbReference type="GO" id="GO:0005737">
    <property type="term" value="C:cytoplasm"/>
    <property type="evidence" value="ECO:0007669"/>
    <property type="project" value="TreeGrafter"/>
</dbReference>
<dbReference type="Pfam" id="PF00300">
    <property type="entry name" value="His_Phos_1"/>
    <property type="match status" value="1"/>
</dbReference>
<dbReference type="InterPro" id="IPR029033">
    <property type="entry name" value="His_PPase_superfam"/>
</dbReference>
<dbReference type="SUPFAM" id="SSF53254">
    <property type="entry name" value="Phosphoglycerate mutase-like"/>
    <property type="match status" value="1"/>
</dbReference>
<protein>
    <submittedName>
        <fullName evidence="2">Unannotated protein</fullName>
    </submittedName>
</protein>
<dbReference type="InterPro" id="IPR002156">
    <property type="entry name" value="RNaseH_domain"/>
</dbReference>
<dbReference type="PROSITE" id="PS50879">
    <property type="entry name" value="RNASE_H_1"/>
    <property type="match status" value="1"/>
</dbReference>
<dbReference type="InterPro" id="IPR036397">
    <property type="entry name" value="RNaseH_sf"/>
</dbReference>
<dbReference type="SMART" id="SM00855">
    <property type="entry name" value="PGAM"/>
    <property type="match status" value="1"/>
</dbReference>
<dbReference type="PANTHER" id="PTHR48100:SF62">
    <property type="entry name" value="GLUCOSYL-3-PHOSPHOGLYCERATE PHOSPHATASE"/>
    <property type="match status" value="1"/>
</dbReference>
<dbReference type="EMBL" id="CAEZXK010000042">
    <property type="protein sequence ID" value="CAB4693492.1"/>
    <property type="molecule type" value="Genomic_DNA"/>
</dbReference>
<organism evidence="2">
    <name type="scientific">freshwater metagenome</name>
    <dbReference type="NCBI Taxonomy" id="449393"/>
    <lineage>
        <taxon>unclassified sequences</taxon>
        <taxon>metagenomes</taxon>
        <taxon>ecological metagenomes</taxon>
    </lineage>
</organism>
<sequence>MTRALIIEADGGSRGNPGTAGSGAVVIDEATGEVIREICRFVGIATNNVAEYIALVAGLEAAYDIDSNADITVRMDSKLVIEQMAGRWKIKHPDMLQLGKQVQDLVRGKTVTWQWIPREQNFRADALANKAMDELADSESSGVTVTPGAKNRLASAVTEFNEIAPSSVRSPVDVTQPLTTIVLVRHGRTALTEARKISGGDGDDPDLSEVGRLDAAAVANALGQIGSQGSWQRIAPISAIVTSPMHRAKQTAQIIADRFGLSVNENENLREISFGTWDGLTHEEAENTDAEIWNAWRGSWSVSPPKGESLEVFDARLQEARRQIVERHAGKTVVVVAHVMPIRGFLRWAFDAAAAAYWRPQVAPCSISIIRVWGDETAEVVTVNHTAHL</sequence>
<dbReference type="InterPro" id="IPR050275">
    <property type="entry name" value="PGM_Phosphatase"/>
</dbReference>